<evidence type="ECO:0000313" key="3">
    <source>
        <dbReference type="Proteomes" id="UP000036426"/>
    </source>
</evidence>
<evidence type="ECO:0000256" key="1">
    <source>
        <dbReference type="SAM" id="Phobius"/>
    </source>
</evidence>
<evidence type="ECO:0008006" key="4">
    <source>
        <dbReference type="Google" id="ProtNLM"/>
    </source>
</evidence>
<feature type="transmembrane region" description="Helical" evidence="1">
    <location>
        <begin position="97"/>
        <end position="119"/>
    </location>
</feature>
<accession>A0A0J1GI78</accession>
<reference evidence="2 3" key="1">
    <citation type="submission" date="2015-05" db="EMBL/GenBank/DDBJ databases">
        <title>Photobacterium galathea sp. nov.</title>
        <authorList>
            <person name="Machado H."/>
            <person name="Gram L."/>
        </authorList>
    </citation>
    <scope>NUCLEOTIDE SEQUENCE [LARGE SCALE GENOMIC DNA]</scope>
    <source>
        <strain evidence="2 3">DSM 25995</strain>
    </source>
</reference>
<comment type="caution">
    <text evidence="2">The sequence shown here is derived from an EMBL/GenBank/DDBJ whole genome shotgun (WGS) entry which is preliminary data.</text>
</comment>
<dbReference type="AlphaFoldDB" id="A0A0J1GI78"/>
<protein>
    <recommendedName>
        <fullName evidence="4">DUF3397 domain-containing protein</fullName>
    </recommendedName>
</protein>
<evidence type="ECO:0000313" key="2">
    <source>
        <dbReference type="EMBL" id="KLU99178.1"/>
    </source>
</evidence>
<organism evidence="2 3">
    <name type="scientific">Photobacterium aphoticum</name>
    <dbReference type="NCBI Taxonomy" id="754436"/>
    <lineage>
        <taxon>Bacteria</taxon>
        <taxon>Pseudomonadati</taxon>
        <taxon>Pseudomonadota</taxon>
        <taxon>Gammaproteobacteria</taxon>
        <taxon>Vibrionales</taxon>
        <taxon>Vibrionaceae</taxon>
        <taxon>Photobacterium</taxon>
    </lineage>
</organism>
<feature type="transmembrane region" description="Helical" evidence="1">
    <location>
        <begin position="33"/>
        <end position="52"/>
    </location>
</feature>
<feature type="transmembrane region" description="Helical" evidence="1">
    <location>
        <begin position="64"/>
        <end position="85"/>
    </location>
</feature>
<gene>
    <name evidence="2" type="ORF">ABT58_19425</name>
</gene>
<proteinExistence type="predicted"/>
<keyword evidence="1" id="KW-0812">Transmembrane</keyword>
<keyword evidence="1" id="KW-1133">Transmembrane helix</keyword>
<name>A0A0J1GI78_9GAMM</name>
<keyword evidence="3" id="KW-1185">Reference proteome</keyword>
<sequence length="122" mass="13906">MIFFQIFFFILLSGVVFYYLASVTPGTKRTRLYVVHCFTTVSVILVVFYVQGSAIDTPIVKESVLPMALFISGLFVLGMGSDKIIRRIKPYISLRYYIPAYFFVYLCFAFIYMVLLTGISGS</sequence>
<dbReference type="Proteomes" id="UP000036426">
    <property type="component" value="Unassembled WGS sequence"/>
</dbReference>
<feature type="transmembrane region" description="Helical" evidence="1">
    <location>
        <begin position="6"/>
        <end position="21"/>
    </location>
</feature>
<keyword evidence="1" id="KW-0472">Membrane</keyword>
<dbReference type="EMBL" id="LDOV01000037">
    <property type="protein sequence ID" value="KLU99178.1"/>
    <property type="molecule type" value="Genomic_DNA"/>
</dbReference>
<dbReference type="PATRIC" id="fig|754436.4.peg.4111"/>